<gene>
    <name evidence="2" type="ORF">J1N35_026705</name>
</gene>
<comment type="caution">
    <text evidence="2">The sequence shown here is derived from an EMBL/GenBank/DDBJ whole genome shotgun (WGS) entry which is preliminary data.</text>
</comment>
<dbReference type="Proteomes" id="UP000828251">
    <property type="component" value="Unassembled WGS sequence"/>
</dbReference>
<accession>A0A9D3V8S5</accession>
<dbReference type="AlphaFoldDB" id="A0A9D3V8S5"/>
<name>A0A9D3V8S5_9ROSI</name>
<feature type="non-terminal residue" evidence="2">
    <location>
        <position position="93"/>
    </location>
</feature>
<reference evidence="2 3" key="1">
    <citation type="journal article" date="2021" name="Plant Biotechnol. J.">
        <title>Multi-omics assisted identification of the key and species-specific regulatory components of drought-tolerant mechanisms in Gossypium stocksii.</title>
        <authorList>
            <person name="Yu D."/>
            <person name="Ke L."/>
            <person name="Zhang D."/>
            <person name="Wu Y."/>
            <person name="Sun Y."/>
            <person name="Mei J."/>
            <person name="Sun J."/>
            <person name="Sun Y."/>
        </authorList>
    </citation>
    <scope>NUCLEOTIDE SEQUENCE [LARGE SCALE GENOMIC DNA]</scope>
    <source>
        <strain evidence="3">cv. E1</strain>
        <tissue evidence="2">Leaf</tissue>
    </source>
</reference>
<organism evidence="2 3">
    <name type="scientific">Gossypium stocksii</name>
    <dbReference type="NCBI Taxonomy" id="47602"/>
    <lineage>
        <taxon>Eukaryota</taxon>
        <taxon>Viridiplantae</taxon>
        <taxon>Streptophyta</taxon>
        <taxon>Embryophyta</taxon>
        <taxon>Tracheophyta</taxon>
        <taxon>Spermatophyta</taxon>
        <taxon>Magnoliopsida</taxon>
        <taxon>eudicotyledons</taxon>
        <taxon>Gunneridae</taxon>
        <taxon>Pentapetalae</taxon>
        <taxon>rosids</taxon>
        <taxon>malvids</taxon>
        <taxon>Malvales</taxon>
        <taxon>Malvaceae</taxon>
        <taxon>Malvoideae</taxon>
        <taxon>Gossypium</taxon>
    </lineage>
</organism>
<evidence type="ECO:0000313" key="2">
    <source>
        <dbReference type="EMBL" id="KAH1074377.1"/>
    </source>
</evidence>
<proteinExistence type="predicted"/>
<keyword evidence="1" id="KW-0812">Transmembrane</keyword>
<evidence type="ECO:0000256" key="1">
    <source>
        <dbReference type="SAM" id="Phobius"/>
    </source>
</evidence>
<feature type="transmembrane region" description="Helical" evidence="1">
    <location>
        <begin position="33"/>
        <end position="52"/>
    </location>
</feature>
<keyword evidence="1" id="KW-1133">Transmembrane helix</keyword>
<keyword evidence="3" id="KW-1185">Reference proteome</keyword>
<sequence>MHASFESGAIIIIINEVVFFNTLILVMKVKLCHFRWIVFIILVMVCDILEWLDLQLCQIFNLQRCNQTDNYVIRFMESSNCGVLFSFLCHSGL</sequence>
<evidence type="ECO:0000313" key="3">
    <source>
        <dbReference type="Proteomes" id="UP000828251"/>
    </source>
</evidence>
<feature type="transmembrane region" description="Helical" evidence="1">
    <location>
        <begin position="7"/>
        <end position="27"/>
    </location>
</feature>
<protein>
    <submittedName>
        <fullName evidence="2">Uncharacterized protein</fullName>
    </submittedName>
</protein>
<keyword evidence="1" id="KW-0472">Membrane</keyword>
<dbReference type="EMBL" id="JAIQCV010000008">
    <property type="protein sequence ID" value="KAH1074377.1"/>
    <property type="molecule type" value="Genomic_DNA"/>
</dbReference>